<dbReference type="Proteomes" id="UP000594464">
    <property type="component" value="Chromosome"/>
</dbReference>
<dbReference type="KEGG" id="nva:G3M78_02510"/>
<dbReference type="GO" id="GO:0008237">
    <property type="term" value="F:metallopeptidase activity"/>
    <property type="evidence" value="ECO:0007669"/>
    <property type="project" value="InterPro"/>
</dbReference>
<dbReference type="Pfam" id="PF06167">
    <property type="entry name" value="Peptidase_M90"/>
    <property type="match status" value="1"/>
</dbReference>
<dbReference type="InterPro" id="IPR042252">
    <property type="entry name" value="MtfA_N"/>
</dbReference>
<dbReference type="Gene3D" id="3.40.390.10">
    <property type="entry name" value="Collagenase (Catalytic Domain)"/>
    <property type="match status" value="1"/>
</dbReference>
<accession>A0A7T0C5F4</accession>
<organism evidence="1 2">
    <name type="scientific">Candidatus Nitrohelix vancouverensis</name>
    <dbReference type="NCBI Taxonomy" id="2705534"/>
    <lineage>
        <taxon>Bacteria</taxon>
        <taxon>Pseudomonadati</taxon>
        <taxon>Nitrospinota/Tectimicrobiota group</taxon>
        <taxon>Nitrospinota</taxon>
        <taxon>Nitrospinia</taxon>
        <taxon>Nitrospinales</taxon>
        <taxon>Nitrospinaceae</taxon>
        <taxon>Candidatus Nitrohelix</taxon>
    </lineage>
</organism>
<dbReference type="InterPro" id="IPR024079">
    <property type="entry name" value="MetalloPept_cat_dom_sf"/>
</dbReference>
<evidence type="ECO:0000313" key="2">
    <source>
        <dbReference type="Proteomes" id="UP000594464"/>
    </source>
</evidence>
<dbReference type="AlphaFoldDB" id="A0A7T0C5F4"/>
<gene>
    <name evidence="1" type="ORF">G3M78_02510</name>
</gene>
<dbReference type="GO" id="GO:0005829">
    <property type="term" value="C:cytosol"/>
    <property type="evidence" value="ECO:0007669"/>
    <property type="project" value="TreeGrafter"/>
</dbReference>
<dbReference type="GO" id="GO:0004177">
    <property type="term" value="F:aminopeptidase activity"/>
    <property type="evidence" value="ECO:0007669"/>
    <property type="project" value="TreeGrafter"/>
</dbReference>
<dbReference type="SUPFAM" id="SSF55486">
    <property type="entry name" value="Metalloproteases ('zincins'), catalytic domain"/>
    <property type="match status" value="1"/>
</dbReference>
<name>A0A7T0C5F4_9BACT</name>
<dbReference type="Gene3D" id="1.10.472.150">
    <property type="entry name" value="Glucose-regulated metallo-peptidase M90, N-terminal domain"/>
    <property type="match status" value="1"/>
</dbReference>
<dbReference type="PANTHER" id="PTHR30164">
    <property type="entry name" value="MTFA PEPTIDASE"/>
    <property type="match status" value="1"/>
</dbReference>
<dbReference type="CDD" id="cd20169">
    <property type="entry name" value="Peptidase_M90_mtfA"/>
    <property type="match status" value="1"/>
</dbReference>
<dbReference type="EMBL" id="CP048620">
    <property type="protein sequence ID" value="QPJ66742.1"/>
    <property type="molecule type" value="Genomic_DNA"/>
</dbReference>
<sequence length="261" mass="30517">MWQWFRNYQRKKILATPFPSAWEKQVQKNLQYYQHLTLDEKKRLQELIQIFIAEKTWSGCNGLILTDEIRVTIAAHACLLILALPNDSYRNVESIYVYPTTVFSPESKVGFFEVVTNPVRGPMPILGEAHHHGGPVILVWDEVKKETRHPEYGHNVVYHEFAHKLDMLDDSADGTPPLASREEYQRWTEVCSKEYLELCEQVEQGEELFFDSYAATDEAEFFAVATEHFFCEPKDMKLYHPELYQVLQSFYRQDPATRSST</sequence>
<reference evidence="2" key="1">
    <citation type="submission" date="2020-02" db="EMBL/GenBank/DDBJ databases">
        <title>Genomic and physiological characterization of two novel Nitrospinaceae genera.</title>
        <authorList>
            <person name="Mueller A.J."/>
            <person name="Jung M.-Y."/>
            <person name="Strachan C.R."/>
            <person name="Herbold C.W."/>
            <person name="Kirkegaard R.H."/>
            <person name="Daims H."/>
        </authorList>
    </citation>
    <scope>NUCLEOTIDE SEQUENCE [LARGE SCALE GENOMIC DNA]</scope>
</reference>
<dbReference type="PANTHER" id="PTHR30164:SF2">
    <property type="entry name" value="PROTEIN MTFA"/>
    <property type="match status" value="1"/>
</dbReference>
<proteinExistence type="predicted"/>
<dbReference type="InterPro" id="IPR010384">
    <property type="entry name" value="MtfA_fam"/>
</dbReference>
<protein>
    <submittedName>
        <fullName evidence="1">Zinc-dependent peptidase</fullName>
    </submittedName>
</protein>
<evidence type="ECO:0000313" key="1">
    <source>
        <dbReference type="EMBL" id="QPJ66742.1"/>
    </source>
</evidence>